<proteinExistence type="predicted"/>
<name>A0A0X8XYR0_9EURY</name>
<protein>
    <submittedName>
        <fullName evidence="2">Uncharacterized protein</fullName>
    </submittedName>
</protein>
<gene>
    <name evidence="2" type="ORF">MMAB1_3250</name>
</gene>
<dbReference type="EMBL" id="LT158599">
    <property type="protein sequence ID" value="CVK34463.1"/>
    <property type="molecule type" value="Genomic_DNA"/>
</dbReference>
<accession>A0A0X8XYR0</accession>
<dbReference type="AlphaFoldDB" id="A0A0X8XYR0"/>
<evidence type="ECO:0000313" key="3">
    <source>
        <dbReference type="Proteomes" id="UP000069850"/>
    </source>
</evidence>
<evidence type="ECO:0000313" key="2">
    <source>
        <dbReference type="EMBL" id="CVK34463.1"/>
    </source>
</evidence>
<feature type="region of interest" description="Disordered" evidence="1">
    <location>
        <begin position="1"/>
        <end position="40"/>
    </location>
</feature>
<feature type="compositionally biased region" description="Basic and acidic residues" evidence="1">
    <location>
        <begin position="8"/>
        <end position="17"/>
    </location>
</feature>
<reference evidence="2 3" key="1">
    <citation type="submission" date="2016-01" db="EMBL/GenBank/DDBJ databases">
        <authorList>
            <person name="Manzoor S."/>
        </authorList>
    </citation>
    <scope>NUCLEOTIDE SEQUENCE [LARGE SCALE GENOMIC DNA]</scope>
    <source>
        <strain evidence="2">Methanoculleus sp MAB1</strain>
    </source>
</reference>
<dbReference type="KEGG" id="mema:MMAB1_3250"/>
<evidence type="ECO:0000256" key="1">
    <source>
        <dbReference type="SAM" id="MobiDB-lite"/>
    </source>
</evidence>
<dbReference type="Proteomes" id="UP000069850">
    <property type="component" value="Chromosome 1"/>
</dbReference>
<sequence length="40" mass="4345">MVGHVRRRIAEYGDESGRAIPVTPVQESASPEPGREPALE</sequence>
<organism evidence="2 3">
    <name type="scientific">Methanoculleus bourgensis</name>
    <dbReference type="NCBI Taxonomy" id="83986"/>
    <lineage>
        <taxon>Archaea</taxon>
        <taxon>Methanobacteriati</taxon>
        <taxon>Methanobacteriota</taxon>
        <taxon>Stenosarchaea group</taxon>
        <taxon>Methanomicrobia</taxon>
        <taxon>Methanomicrobiales</taxon>
        <taxon>Methanomicrobiaceae</taxon>
        <taxon>Methanoculleus</taxon>
    </lineage>
</organism>